<dbReference type="SUPFAM" id="SSF56112">
    <property type="entry name" value="Protein kinase-like (PK-like)"/>
    <property type="match status" value="1"/>
</dbReference>
<reference evidence="1" key="2">
    <citation type="submission" date="2025-08" db="UniProtKB">
        <authorList>
            <consortium name="Ensembl"/>
        </authorList>
    </citation>
    <scope>IDENTIFICATION</scope>
</reference>
<evidence type="ECO:0000313" key="2">
    <source>
        <dbReference type="Proteomes" id="UP000008912"/>
    </source>
</evidence>
<reference evidence="1" key="3">
    <citation type="submission" date="2025-09" db="UniProtKB">
        <authorList>
            <consortium name="Ensembl"/>
        </authorList>
    </citation>
    <scope>IDENTIFICATION</scope>
</reference>
<reference evidence="1 2" key="1">
    <citation type="journal article" date="2010" name="Nature">
        <title>The sequence and de novo assembly of the giant panda genome.</title>
        <authorList>
            <person name="Li R."/>
            <person name="Fan W."/>
            <person name="Tian G."/>
            <person name="Zhu H."/>
            <person name="He L."/>
            <person name="Cai J."/>
            <person name="Huang Q."/>
            <person name="Cai Q."/>
            <person name="Li B."/>
            <person name="Bai Y."/>
            <person name="Zhang Z."/>
            <person name="Zhang Y."/>
            <person name="Wang W."/>
            <person name="Li J."/>
            <person name="Wei F."/>
            <person name="Li H."/>
            <person name="Jian M."/>
            <person name="Li J."/>
            <person name="Zhang Z."/>
            <person name="Nielsen R."/>
            <person name="Li D."/>
            <person name="Gu W."/>
            <person name="Yang Z."/>
            <person name="Xuan Z."/>
            <person name="Ryder O.A."/>
            <person name="Leung F.C."/>
            <person name="Zhou Y."/>
            <person name="Cao J."/>
            <person name="Sun X."/>
            <person name="Fu Y."/>
            <person name="Fang X."/>
            <person name="Guo X."/>
            <person name="Wang B."/>
            <person name="Hou R."/>
            <person name="Shen F."/>
            <person name="Mu B."/>
            <person name="Ni P."/>
            <person name="Lin R."/>
            <person name="Qian W."/>
            <person name="Wang G."/>
            <person name="Yu C."/>
            <person name="Nie W."/>
            <person name="Wang J."/>
            <person name="Wu Z."/>
            <person name="Liang H."/>
            <person name="Min J."/>
            <person name="Wu Q."/>
            <person name="Cheng S."/>
            <person name="Ruan J."/>
            <person name="Wang M."/>
            <person name="Shi Z."/>
            <person name="Wen M."/>
            <person name="Liu B."/>
            <person name="Ren X."/>
            <person name="Zheng H."/>
            <person name="Dong D."/>
            <person name="Cook K."/>
            <person name="Shan G."/>
            <person name="Zhang H."/>
            <person name="Kosiol C."/>
            <person name="Xie X."/>
            <person name="Lu Z."/>
            <person name="Zheng H."/>
            <person name="Li Y."/>
            <person name="Steiner C.C."/>
            <person name="Lam T.T."/>
            <person name="Lin S."/>
            <person name="Zhang Q."/>
            <person name="Li G."/>
            <person name="Tian J."/>
            <person name="Gong T."/>
            <person name="Liu H."/>
            <person name="Zhang D."/>
            <person name="Fang L."/>
            <person name="Ye C."/>
            <person name="Zhang J."/>
            <person name="Hu W."/>
            <person name="Xu A."/>
            <person name="Ren Y."/>
            <person name="Zhang G."/>
            <person name="Bruford M.W."/>
            <person name="Li Q."/>
            <person name="Ma L."/>
            <person name="Guo Y."/>
            <person name="An N."/>
            <person name="Hu Y."/>
            <person name="Zheng Y."/>
            <person name="Shi Y."/>
            <person name="Li Z."/>
            <person name="Liu Q."/>
            <person name="Chen Y."/>
            <person name="Zhao J."/>
            <person name="Qu N."/>
            <person name="Zhao S."/>
            <person name="Tian F."/>
            <person name="Wang X."/>
            <person name="Wang H."/>
            <person name="Xu L."/>
            <person name="Liu X."/>
            <person name="Vinar T."/>
            <person name="Wang Y."/>
            <person name="Lam T.W."/>
            <person name="Yiu S.M."/>
            <person name="Liu S."/>
            <person name="Zhang H."/>
            <person name="Li D."/>
            <person name="Huang Y."/>
            <person name="Wang X."/>
            <person name="Yang G."/>
            <person name="Jiang Z."/>
            <person name="Wang J."/>
            <person name="Qin N."/>
            <person name="Li L."/>
            <person name="Li J."/>
            <person name="Bolund L."/>
            <person name="Kristiansen K."/>
            <person name="Wong G.K."/>
            <person name="Olson M."/>
            <person name="Zhang X."/>
            <person name="Li S."/>
            <person name="Yang H."/>
            <person name="Wang J."/>
            <person name="Wang J."/>
        </authorList>
    </citation>
    <scope>NUCLEOTIDE SEQUENCE [LARGE SCALE GENOMIC DNA]</scope>
</reference>
<dbReference type="Proteomes" id="UP000008912">
    <property type="component" value="Unassembled WGS sequence"/>
</dbReference>
<organism evidence="1 2">
    <name type="scientific">Ailuropoda melanoleuca</name>
    <name type="common">Giant panda</name>
    <dbReference type="NCBI Taxonomy" id="9646"/>
    <lineage>
        <taxon>Eukaryota</taxon>
        <taxon>Metazoa</taxon>
        <taxon>Chordata</taxon>
        <taxon>Craniata</taxon>
        <taxon>Vertebrata</taxon>
        <taxon>Euteleostomi</taxon>
        <taxon>Mammalia</taxon>
        <taxon>Eutheria</taxon>
        <taxon>Laurasiatheria</taxon>
        <taxon>Carnivora</taxon>
        <taxon>Caniformia</taxon>
        <taxon>Ursidae</taxon>
        <taxon>Ailuropoda</taxon>
    </lineage>
</organism>
<keyword evidence="2" id="KW-1185">Reference proteome</keyword>
<protein>
    <submittedName>
        <fullName evidence="1">Kinase suppressor of ras 1</fullName>
    </submittedName>
</protein>
<dbReference type="GeneTree" id="ENSGT00940000156066"/>
<dbReference type="Gene3D" id="1.10.510.10">
    <property type="entry name" value="Transferase(Phosphotransferase) domain 1"/>
    <property type="match status" value="1"/>
</dbReference>
<dbReference type="InterPro" id="IPR011009">
    <property type="entry name" value="Kinase-like_dom_sf"/>
</dbReference>
<name>A0A7N5JT64_AILME</name>
<dbReference type="AlphaFoldDB" id="A0A7N5JT64"/>
<gene>
    <name evidence="1" type="primary">KSR1</name>
</gene>
<sequence length="190" mass="21546">MLWLGSWHPGCVTWARRFRSSRCMGRPHRTVWYELQARDWPLKNQAAEALIWQIGSGEGMKRVLASVSLGKEVTEILSACWAFDLQERPSFTLLMDMLEKLPKLNRRLSHPGHFWKSAEQGARRKTGAEPPCLARGQLLPIRCLDDPSLLLYLGHSFSPEHVAGTHFTSGKLLVTCPLTQPILSFPLTRC</sequence>
<accession>A0A7N5JT64</accession>
<proteinExistence type="predicted"/>
<dbReference type="Ensembl" id="ENSAMET00000048965.1">
    <property type="protein sequence ID" value="ENSAMEP00000028029.1"/>
    <property type="gene ID" value="ENSAMEG00000005246.2"/>
</dbReference>
<evidence type="ECO:0000313" key="1">
    <source>
        <dbReference type="Ensembl" id="ENSAMEP00000028029.1"/>
    </source>
</evidence>